<proteinExistence type="predicted"/>
<dbReference type="AlphaFoldDB" id="A0AAD7JF11"/>
<keyword evidence="2" id="KW-1185">Reference proteome</keyword>
<evidence type="ECO:0000313" key="2">
    <source>
        <dbReference type="Proteomes" id="UP001215280"/>
    </source>
</evidence>
<evidence type="ECO:0000313" key="1">
    <source>
        <dbReference type="EMBL" id="KAJ7763542.1"/>
    </source>
</evidence>
<dbReference type="EMBL" id="JARJLG010000040">
    <property type="protein sequence ID" value="KAJ7763542.1"/>
    <property type="molecule type" value="Genomic_DNA"/>
</dbReference>
<gene>
    <name evidence="1" type="ORF">DFH07DRAFT_770728</name>
</gene>
<reference evidence="1" key="1">
    <citation type="submission" date="2023-03" db="EMBL/GenBank/DDBJ databases">
        <title>Massive genome expansion in bonnet fungi (Mycena s.s.) driven by repeated elements and novel gene families across ecological guilds.</title>
        <authorList>
            <consortium name="Lawrence Berkeley National Laboratory"/>
            <person name="Harder C.B."/>
            <person name="Miyauchi S."/>
            <person name="Viragh M."/>
            <person name="Kuo A."/>
            <person name="Thoen E."/>
            <person name="Andreopoulos B."/>
            <person name="Lu D."/>
            <person name="Skrede I."/>
            <person name="Drula E."/>
            <person name="Henrissat B."/>
            <person name="Morin E."/>
            <person name="Kohler A."/>
            <person name="Barry K."/>
            <person name="LaButti K."/>
            <person name="Morin E."/>
            <person name="Salamov A."/>
            <person name="Lipzen A."/>
            <person name="Mereny Z."/>
            <person name="Hegedus B."/>
            <person name="Baldrian P."/>
            <person name="Stursova M."/>
            <person name="Weitz H."/>
            <person name="Taylor A."/>
            <person name="Grigoriev I.V."/>
            <person name="Nagy L.G."/>
            <person name="Martin F."/>
            <person name="Kauserud H."/>
        </authorList>
    </citation>
    <scope>NUCLEOTIDE SEQUENCE</scope>
    <source>
        <strain evidence="1">CBHHK188m</strain>
    </source>
</reference>
<dbReference type="Proteomes" id="UP001215280">
    <property type="component" value="Unassembled WGS sequence"/>
</dbReference>
<sequence>MEPFRTFCVAIIKAYANTVIGQQPHQLVAAAELQGVGCSTCSECAALKAFFLQDTPMIDFSGAQAKRSHIEQHLSATASWGVTWETHKLRSPHTLRVCLECSERTGAACGIGRWSDAAVGLGAGLRLDIGENGSPEKG</sequence>
<protein>
    <submittedName>
        <fullName evidence="1">Uncharacterized protein</fullName>
    </submittedName>
</protein>
<name>A0AAD7JF11_9AGAR</name>
<organism evidence="1 2">
    <name type="scientific">Mycena maculata</name>
    <dbReference type="NCBI Taxonomy" id="230809"/>
    <lineage>
        <taxon>Eukaryota</taxon>
        <taxon>Fungi</taxon>
        <taxon>Dikarya</taxon>
        <taxon>Basidiomycota</taxon>
        <taxon>Agaricomycotina</taxon>
        <taxon>Agaricomycetes</taxon>
        <taxon>Agaricomycetidae</taxon>
        <taxon>Agaricales</taxon>
        <taxon>Marasmiineae</taxon>
        <taxon>Mycenaceae</taxon>
        <taxon>Mycena</taxon>
    </lineage>
</organism>
<accession>A0AAD7JF11</accession>
<comment type="caution">
    <text evidence="1">The sequence shown here is derived from an EMBL/GenBank/DDBJ whole genome shotgun (WGS) entry which is preliminary data.</text>
</comment>